<feature type="domain" description="B12-binding" evidence="6">
    <location>
        <begin position="240"/>
        <end position="369"/>
    </location>
</feature>
<dbReference type="InterPro" id="IPR009061">
    <property type="entry name" value="DNA-bd_dom_put_sf"/>
</dbReference>
<dbReference type="GO" id="GO:0003677">
    <property type="term" value="F:DNA binding"/>
    <property type="evidence" value="ECO:0007669"/>
    <property type="project" value="UniProtKB-KW"/>
</dbReference>
<dbReference type="InterPro" id="IPR036724">
    <property type="entry name" value="Cobalamin-bd_sf"/>
</dbReference>
<dbReference type="Pfam" id="PF02607">
    <property type="entry name" value="B12-binding_2"/>
    <property type="match status" value="1"/>
</dbReference>
<dbReference type="OrthoDB" id="9800334at2"/>
<dbReference type="InterPro" id="IPR006158">
    <property type="entry name" value="Cobalamin-bd"/>
</dbReference>
<organism evidence="7 8">
    <name type="scientific">Ornithinimicrobium avium</name>
    <dbReference type="NCBI Taxonomy" id="2283195"/>
    <lineage>
        <taxon>Bacteria</taxon>
        <taxon>Bacillati</taxon>
        <taxon>Actinomycetota</taxon>
        <taxon>Actinomycetes</taxon>
        <taxon>Micrococcales</taxon>
        <taxon>Ornithinimicrobiaceae</taxon>
        <taxon>Ornithinimicrobium</taxon>
    </lineage>
</organism>
<name>A0A345NPR9_9MICO</name>
<keyword evidence="2" id="KW-0238">DNA-binding</keyword>
<feature type="region of interest" description="Disordered" evidence="4">
    <location>
        <begin position="117"/>
        <end position="156"/>
    </location>
</feature>
<evidence type="ECO:0000313" key="7">
    <source>
        <dbReference type="EMBL" id="AXH97027.1"/>
    </source>
</evidence>
<feature type="region of interest" description="Disordered" evidence="4">
    <location>
        <begin position="1"/>
        <end position="29"/>
    </location>
</feature>
<dbReference type="InterPro" id="IPR003759">
    <property type="entry name" value="Cbl-bd_cap"/>
</dbReference>
<dbReference type="EMBL" id="CP031229">
    <property type="protein sequence ID" value="AXH97027.1"/>
    <property type="molecule type" value="Genomic_DNA"/>
</dbReference>
<keyword evidence="3" id="KW-0804">Transcription</keyword>
<dbReference type="AlphaFoldDB" id="A0A345NPR9"/>
<evidence type="ECO:0000259" key="6">
    <source>
        <dbReference type="PROSITE" id="PS51332"/>
    </source>
</evidence>
<dbReference type="PROSITE" id="PS51332">
    <property type="entry name" value="B12_BINDING"/>
    <property type="match status" value="1"/>
</dbReference>
<dbReference type="InterPro" id="IPR047057">
    <property type="entry name" value="MerR_fam"/>
</dbReference>
<dbReference type="CDD" id="cd01104">
    <property type="entry name" value="HTH_MlrA-CarA"/>
    <property type="match status" value="1"/>
</dbReference>
<dbReference type="Pfam" id="PF02310">
    <property type="entry name" value="B12-binding"/>
    <property type="match status" value="1"/>
</dbReference>
<dbReference type="PROSITE" id="PS50937">
    <property type="entry name" value="HTH_MERR_2"/>
    <property type="match status" value="1"/>
</dbReference>
<evidence type="ECO:0000256" key="1">
    <source>
        <dbReference type="ARBA" id="ARBA00023015"/>
    </source>
</evidence>
<dbReference type="InterPro" id="IPR000551">
    <property type="entry name" value="MerR-type_HTH_dom"/>
</dbReference>
<feature type="domain" description="HTH merR-type" evidence="5">
    <location>
        <begin position="54"/>
        <end position="121"/>
    </location>
</feature>
<dbReference type="RefSeq" id="WP_114929025.1">
    <property type="nucleotide sequence ID" value="NZ_CP031229.1"/>
</dbReference>
<gene>
    <name evidence="7" type="ORF">DV701_13660</name>
</gene>
<dbReference type="GO" id="GO:0003700">
    <property type="term" value="F:DNA-binding transcription factor activity"/>
    <property type="evidence" value="ECO:0007669"/>
    <property type="project" value="InterPro"/>
</dbReference>
<evidence type="ECO:0000256" key="2">
    <source>
        <dbReference type="ARBA" id="ARBA00023125"/>
    </source>
</evidence>
<dbReference type="SUPFAM" id="SSF46955">
    <property type="entry name" value="Putative DNA-binding domain"/>
    <property type="match status" value="1"/>
</dbReference>
<protein>
    <submittedName>
        <fullName evidence="7">MerR family transcriptional regulator</fullName>
    </submittedName>
</protein>
<evidence type="ECO:0000256" key="3">
    <source>
        <dbReference type="ARBA" id="ARBA00023163"/>
    </source>
</evidence>
<proteinExistence type="predicted"/>
<sequence length="369" mass="38347">MPSDPSCQDGPAPRGSGPPPSTSSDGVRRTTLRIQGLSRLGVGCVHEEDDVHRTVRQVSEMTGIAPDTLRAWERRYGVVTPARSESRYRLYDEHDIERLQLMARLVSGGAPASLAAQQVAASLPDDRSEHAGPGPGGGASSAEVEPRPTTSPAVTDPGLDALVVAARNLDRAEVDRVLDRAFSTGSFESVAEQWLLPALAEVGAAWSDGRIDVAGEHLVSGVVRGRLGSAYDAAGSALGGPVVLVGLPPGSRHELGSLTFATCLRRLGGDVRWLGADLPVDSWSHAVARLRPAAVVITVPTGADLAAASEVTGRLRGEHPALPIFAGGGGTGHAADALRSSAVLDLPGSVTRAAREVMVHLQDTLNATR</sequence>
<dbReference type="SMART" id="SM00422">
    <property type="entry name" value="HTH_MERR"/>
    <property type="match status" value="1"/>
</dbReference>
<accession>A0A345NPR9</accession>
<evidence type="ECO:0000313" key="8">
    <source>
        <dbReference type="Proteomes" id="UP000253790"/>
    </source>
</evidence>
<dbReference type="KEGG" id="orn:DV701_13660"/>
<dbReference type="InterPro" id="IPR036594">
    <property type="entry name" value="Meth_synthase_dom"/>
</dbReference>
<dbReference type="PANTHER" id="PTHR30204:SF67">
    <property type="entry name" value="HTH-TYPE TRANSCRIPTIONAL REGULATOR MLRA-RELATED"/>
    <property type="match status" value="1"/>
</dbReference>
<dbReference type="SUPFAM" id="SSF52242">
    <property type="entry name" value="Cobalamin (vitamin B12)-binding domain"/>
    <property type="match status" value="1"/>
</dbReference>
<dbReference type="Gene3D" id="3.40.50.280">
    <property type="entry name" value="Cobalamin-binding domain"/>
    <property type="match status" value="1"/>
</dbReference>
<dbReference type="Proteomes" id="UP000253790">
    <property type="component" value="Chromosome"/>
</dbReference>
<keyword evidence="8" id="KW-1185">Reference proteome</keyword>
<dbReference type="PANTHER" id="PTHR30204">
    <property type="entry name" value="REDOX-CYCLING DRUG-SENSING TRANSCRIPTIONAL ACTIVATOR SOXR"/>
    <property type="match status" value="1"/>
</dbReference>
<dbReference type="Gene3D" id="1.10.1660.10">
    <property type="match status" value="1"/>
</dbReference>
<reference evidence="7 8" key="1">
    <citation type="submission" date="2018-07" db="EMBL/GenBank/DDBJ databases">
        <title>Complete genome sequencing of Ornithinimicrobium sp. AMA3305.</title>
        <authorList>
            <person name="Bae J.-W."/>
        </authorList>
    </citation>
    <scope>NUCLEOTIDE SEQUENCE [LARGE SCALE GENOMIC DNA]</scope>
    <source>
        <strain evidence="7 8">AMA3305</strain>
    </source>
</reference>
<keyword evidence="1" id="KW-0805">Transcription regulation</keyword>
<dbReference type="GO" id="GO:0031419">
    <property type="term" value="F:cobalamin binding"/>
    <property type="evidence" value="ECO:0007669"/>
    <property type="project" value="InterPro"/>
</dbReference>
<evidence type="ECO:0000259" key="5">
    <source>
        <dbReference type="PROSITE" id="PS50937"/>
    </source>
</evidence>
<dbReference type="Gene3D" id="1.10.1240.10">
    <property type="entry name" value="Methionine synthase domain"/>
    <property type="match status" value="1"/>
</dbReference>
<dbReference type="GO" id="GO:0046872">
    <property type="term" value="F:metal ion binding"/>
    <property type="evidence" value="ECO:0007669"/>
    <property type="project" value="InterPro"/>
</dbReference>
<dbReference type="Pfam" id="PF13411">
    <property type="entry name" value="MerR_1"/>
    <property type="match status" value="1"/>
</dbReference>
<evidence type="ECO:0000256" key="4">
    <source>
        <dbReference type="SAM" id="MobiDB-lite"/>
    </source>
</evidence>